<keyword evidence="3" id="KW-1185">Reference proteome</keyword>
<accession>A0A7I7NRR0</accession>
<evidence type="ECO:0000313" key="3">
    <source>
        <dbReference type="Proteomes" id="UP000466396"/>
    </source>
</evidence>
<evidence type="ECO:0000259" key="1">
    <source>
        <dbReference type="Pfam" id="PF00934"/>
    </source>
</evidence>
<dbReference type="EMBL" id="AP022581">
    <property type="protein sequence ID" value="BBX99356.1"/>
    <property type="molecule type" value="Genomic_DNA"/>
</dbReference>
<dbReference type="SUPFAM" id="SSF140459">
    <property type="entry name" value="PE/PPE dimer-like"/>
    <property type="match status" value="1"/>
</dbReference>
<evidence type="ECO:0000313" key="2">
    <source>
        <dbReference type="EMBL" id="BBX99356.1"/>
    </source>
</evidence>
<dbReference type="InterPro" id="IPR000084">
    <property type="entry name" value="PE-PGRS_N"/>
</dbReference>
<organism evidence="2 3">
    <name type="scientific">Mycobacterium lacus</name>
    <dbReference type="NCBI Taxonomy" id="169765"/>
    <lineage>
        <taxon>Bacteria</taxon>
        <taxon>Bacillati</taxon>
        <taxon>Actinomycetota</taxon>
        <taxon>Actinomycetes</taxon>
        <taxon>Mycobacteriales</taxon>
        <taxon>Mycobacteriaceae</taxon>
        <taxon>Mycobacterium</taxon>
    </lineage>
</organism>
<proteinExistence type="predicted"/>
<gene>
    <name evidence="2" type="ORF">MLAC_46500</name>
</gene>
<dbReference type="AlphaFoldDB" id="A0A7I7NRR0"/>
<name>A0A7I7NRR0_9MYCO</name>
<protein>
    <recommendedName>
        <fullName evidence="1">PE domain-containing protein</fullName>
    </recommendedName>
</protein>
<dbReference type="Gene3D" id="1.10.287.850">
    <property type="entry name" value="HP0062-like domain"/>
    <property type="match status" value="1"/>
</dbReference>
<dbReference type="Pfam" id="PF00934">
    <property type="entry name" value="PE"/>
    <property type="match status" value="1"/>
</dbReference>
<reference evidence="2 3" key="1">
    <citation type="journal article" date="2019" name="Emerg. Microbes Infect.">
        <title>Comprehensive subspecies identification of 175 nontuberculous mycobacteria species based on 7547 genomic profiles.</title>
        <authorList>
            <person name="Matsumoto Y."/>
            <person name="Kinjo T."/>
            <person name="Motooka D."/>
            <person name="Nabeya D."/>
            <person name="Jung N."/>
            <person name="Uechi K."/>
            <person name="Horii T."/>
            <person name="Iida T."/>
            <person name="Fujita J."/>
            <person name="Nakamura S."/>
        </authorList>
    </citation>
    <scope>NUCLEOTIDE SEQUENCE [LARGE SCALE GENOMIC DNA]</scope>
    <source>
        <strain evidence="2 3">JCM 15657</strain>
    </source>
</reference>
<feature type="domain" description="PE" evidence="1">
    <location>
        <begin position="4"/>
        <end position="94"/>
    </location>
</feature>
<dbReference type="KEGG" id="mlj:MLAC_46500"/>
<dbReference type="InterPro" id="IPR038332">
    <property type="entry name" value="PPE_sf"/>
</dbReference>
<dbReference type="Proteomes" id="UP000466396">
    <property type="component" value="Chromosome"/>
</dbReference>
<sequence>MSFVVAAPDMLAAPAADLARINSALSAVNAAASAPTTALAAAAEDEVSAAIAALFGSYGEAYQTMTAQVAGFPDRFVQALAAGAGSYASTEAANAAQNLLNAVNAPTQALSDVH</sequence>